<dbReference type="AlphaFoldDB" id="A0AAJ6VZ41"/>
<sequence>MLHSSIFLYALIGVLSAARGHDATPKDPCSAYGNYELITSRGVITLRSNATATCLHSCPDSETSLPQIECLGGKSTSCTSGDIVSATCIYQDVFSMNYYTCVFLNATEYVATVARYSFELEYEPDHPECVLKNSYRVWYNQDFVRQKALVVILGVSLGCAGLILVILMTLCFFYCCRRKPRDEPLLHNSDMSHNIY</sequence>
<keyword evidence="3" id="KW-1185">Reference proteome</keyword>
<evidence type="ECO:0000256" key="1">
    <source>
        <dbReference type="SAM" id="Phobius"/>
    </source>
</evidence>
<evidence type="ECO:0000313" key="3">
    <source>
        <dbReference type="Proteomes" id="UP000694867"/>
    </source>
</evidence>
<feature type="transmembrane region" description="Helical" evidence="1">
    <location>
        <begin position="149"/>
        <end position="175"/>
    </location>
</feature>
<keyword evidence="1" id="KW-1133">Transmembrane helix</keyword>
<dbReference type="KEGG" id="goe:100900699"/>
<accession>A0AAJ6VZ41</accession>
<protein>
    <submittedName>
        <fullName evidence="4">Uncharacterized protein LOC100900699</fullName>
    </submittedName>
</protein>
<dbReference type="GeneID" id="100900699"/>
<feature type="signal peptide" evidence="2">
    <location>
        <begin position="1"/>
        <end position="17"/>
    </location>
</feature>
<keyword evidence="1" id="KW-0812">Transmembrane</keyword>
<keyword evidence="2" id="KW-0732">Signal</keyword>
<reference evidence="4" key="1">
    <citation type="submission" date="2025-08" db="UniProtKB">
        <authorList>
            <consortium name="RefSeq"/>
        </authorList>
    </citation>
    <scope>IDENTIFICATION</scope>
</reference>
<dbReference type="RefSeq" id="XP_003745546.1">
    <property type="nucleotide sequence ID" value="XM_003745498.2"/>
</dbReference>
<name>A0AAJ6VZ41_9ACAR</name>
<gene>
    <name evidence="4" type="primary">LOC100900699</name>
</gene>
<proteinExistence type="predicted"/>
<organism evidence="3 4">
    <name type="scientific">Galendromus occidentalis</name>
    <name type="common">western predatory mite</name>
    <dbReference type="NCBI Taxonomy" id="34638"/>
    <lineage>
        <taxon>Eukaryota</taxon>
        <taxon>Metazoa</taxon>
        <taxon>Ecdysozoa</taxon>
        <taxon>Arthropoda</taxon>
        <taxon>Chelicerata</taxon>
        <taxon>Arachnida</taxon>
        <taxon>Acari</taxon>
        <taxon>Parasitiformes</taxon>
        <taxon>Mesostigmata</taxon>
        <taxon>Gamasina</taxon>
        <taxon>Phytoseioidea</taxon>
        <taxon>Phytoseiidae</taxon>
        <taxon>Typhlodrominae</taxon>
        <taxon>Galendromus</taxon>
    </lineage>
</organism>
<dbReference type="Proteomes" id="UP000694867">
    <property type="component" value="Unplaced"/>
</dbReference>
<evidence type="ECO:0000313" key="4">
    <source>
        <dbReference type="RefSeq" id="XP_003745546.1"/>
    </source>
</evidence>
<feature type="chain" id="PRO_5042618931" evidence="2">
    <location>
        <begin position="18"/>
        <end position="196"/>
    </location>
</feature>
<keyword evidence="1" id="KW-0472">Membrane</keyword>
<evidence type="ECO:0000256" key="2">
    <source>
        <dbReference type="SAM" id="SignalP"/>
    </source>
</evidence>